<dbReference type="HOGENOM" id="CLU_016056_1_0_1"/>
<feature type="compositionally biased region" description="Basic and acidic residues" evidence="1">
    <location>
        <begin position="61"/>
        <end position="71"/>
    </location>
</feature>
<evidence type="ECO:0000313" key="3">
    <source>
        <dbReference type="EMBL" id="KHN95543.1"/>
    </source>
</evidence>
<reference evidence="3 4" key="1">
    <citation type="journal article" date="2014" name="Proc. Natl. Acad. Sci. U.S.A.">
        <title>Trajectory and genomic determinants of fungal-pathogen speciation and host adaptation.</title>
        <authorList>
            <person name="Hu X."/>
            <person name="Xiao G."/>
            <person name="Zheng P."/>
            <person name="Shang Y."/>
            <person name="Su Y."/>
            <person name="Zhang X."/>
            <person name="Liu X."/>
            <person name="Zhan S."/>
            <person name="St Leger R.J."/>
            <person name="Wang C."/>
        </authorList>
    </citation>
    <scope>NUCLEOTIDE SEQUENCE [LARGE SCALE GENOMIC DNA]</scope>
    <source>
        <strain evidence="3 4">ARSEF 1941</strain>
    </source>
</reference>
<evidence type="ECO:0000313" key="4">
    <source>
        <dbReference type="Proteomes" id="UP000030816"/>
    </source>
</evidence>
<dbReference type="OrthoDB" id="96314at2759"/>
<proteinExistence type="predicted"/>
<dbReference type="InterPro" id="IPR000917">
    <property type="entry name" value="Sulfatase_N"/>
</dbReference>
<dbReference type="Gene3D" id="3.40.720.10">
    <property type="entry name" value="Alkaline Phosphatase, subunit A"/>
    <property type="match status" value="1"/>
</dbReference>
<name>A0A0B2WNJ4_METAS</name>
<dbReference type="InterPro" id="IPR052701">
    <property type="entry name" value="GAG_Ulvan_Degrading_Sulfatases"/>
</dbReference>
<dbReference type="InterPro" id="IPR017850">
    <property type="entry name" value="Alkaline_phosphatase_core_sf"/>
</dbReference>
<dbReference type="PANTHER" id="PTHR43751:SF3">
    <property type="entry name" value="SULFATASE N-TERMINAL DOMAIN-CONTAINING PROTEIN"/>
    <property type="match status" value="1"/>
</dbReference>
<dbReference type="SUPFAM" id="SSF53649">
    <property type="entry name" value="Alkaline phosphatase-like"/>
    <property type="match status" value="1"/>
</dbReference>
<dbReference type="PANTHER" id="PTHR43751">
    <property type="entry name" value="SULFATASE"/>
    <property type="match status" value="1"/>
</dbReference>
<dbReference type="STRING" id="1081103.A0A0B2WNJ4"/>
<comment type="caution">
    <text evidence="3">The sequence shown here is derived from an EMBL/GenBank/DDBJ whole genome shotgun (WGS) entry which is preliminary data.</text>
</comment>
<dbReference type="Pfam" id="PF00884">
    <property type="entry name" value="Sulfatase"/>
    <property type="match status" value="1"/>
</dbReference>
<sequence length="638" mass="71558">MPVADLPDVTWPLPDLVTRLNWELPDGHFKGWAPGQDNEFIRRYNSRTPDWLPAPAPTGFRRWDPESRSSRGNDSVTDPEPRSSRGNDSVTDPMAAAASPGSTSDGHHFYNPVDDPLRINNLGGDVLPELRSALGLDSVNIRHVVLIQMESMRQELFPLRNGSSFHKMVLQSHDKSFRHDEVNRQLARLGINAQRITGVPASFETSDGKPIAVESDEWHDTTDAGLGGLNVVGTHTTCSSSIKSLAAIHCGAWPLPVDWSAESGLQSYQPCLPHIFKLFNALKDGASNASDYREHQWYPALFQSIADEFDNQHDMDRMIGFDLTVTRKQVDERNQKGETDEKEINYFGFPETAIRPDIKEYVKAAVEGNKRMFLSHFTSTTHHPWGTPTWFQKTEYMGTKRSGLTASHDDMNKYLNTIRWNDAWIGEMMQLLDDFGVANETLVVFVGDHGQAFKEDAQVSGTYQNAHVSNFRVPLAFWHPRIPRVQLAVNSTSINILPTVLDLLLSTVSLGARDADAAADIVQDYEGQSLIRPFQATRRGRRAWNFGVVNPGGRFLAVTSADTPWRLVLSWDNSAEYVFTSTGEDGLREDEELLGWSLDGLGSEVERKLGVDAAAWVREAESVAQWWAVERKRLWQTS</sequence>
<accession>A0A0B2WNJ4</accession>
<evidence type="ECO:0000256" key="1">
    <source>
        <dbReference type="SAM" id="MobiDB-lite"/>
    </source>
</evidence>
<gene>
    <name evidence="3" type="ORF">MAM_06600</name>
</gene>
<dbReference type="RefSeq" id="XP_040676609.1">
    <property type="nucleotide sequence ID" value="XM_040825398.1"/>
</dbReference>
<dbReference type="Proteomes" id="UP000030816">
    <property type="component" value="Unassembled WGS sequence"/>
</dbReference>
<feature type="region of interest" description="Disordered" evidence="1">
    <location>
        <begin position="47"/>
        <end position="110"/>
    </location>
</feature>
<feature type="domain" description="Sulfatase N-terminal" evidence="2">
    <location>
        <begin position="228"/>
        <end position="504"/>
    </location>
</feature>
<evidence type="ECO:0000259" key="2">
    <source>
        <dbReference type="Pfam" id="PF00884"/>
    </source>
</evidence>
<organism evidence="3 4">
    <name type="scientific">Metarhizium album (strain ARSEF 1941)</name>
    <dbReference type="NCBI Taxonomy" id="1081103"/>
    <lineage>
        <taxon>Eukaryota</taxon>
        <taxon>Fungi</taxon>
        <taxon>Dikarya</taxon>
        <taxon>Ascomycota</taxon>
        <taxon>Pezizomycotina</taxon>
        <taxon>Sordariomycetes</taxon>
        <taxon>Hypocreomycetidae</taxon>
        <taxon>Hypocreales</taxon>
        <taxon>Clavicipitaceae</taxon>
        <taxon>Metarhizium</taxon>
    </lineage>
</organism>
<dbReference type="AlphaFoldDB" id="A0A0B2WNJ4"/>
<protein>
    <submittedName>
        <fullName evidence="3">Sulfatase domain-containing protein</fullName>
    </submittedName>
</protein>
<dbReference type="GeneID" id="63741055"/>
<keyword evidence="4" id="KW-1185">Reference proteome</keyword>
<dbReference type="EMBL" id="AZHE01000022">
    <property type="protein sequence ID" value="KHN95543.1"/>
    <property type="molecule type" value="Genomic_DNA"/>
</dbReference>